<sequence length="365" mass="39309">MQQRHHPKNINLYSETLSSYFNTFLVANISLGTPPQNFTMFLDTASSNLWVIDSKCKSKGCQGAPGGISKHVFDSTKSTTFINNGQYFSINYGYGAVVGNLGTDTLNLGGISIQNQTFALAETLADPFGEQPIDGFLGLGWPNLAVDGTDTLNLGGISIQNQTFALAETLADPFGEQPIDGFLGLGWPNLAVDGVIPPLQNALPQLDSQLFSVWLDQRHLTNIDPAAGQITFGAIDTAHCDISTIYYIKLSSLTYWMFPLAKFQLGSYKNAKATLAISDTARIGFGTPQVDFDGIIKFLNATFDSTNNIYTVPCNQINSIPEMLFTFGNITLHVPSSNFIVDQGLGNGQCVVTVFVLNGGGFGPS</sequence>
<protein>
    <submittedName>
        <fullName evidence="2">Peptidase A1 domain-containing protein</fullName>
    </submittedName>
</protein>
<reference evidence="2" key="1">
    <citation type="submission" date="2022-11" db="UniProtKB">
        <authorList>
            <consortium name="WormBaseParasite"/>
        </authorList>
    </citation>
    <scope>IDENTIFICATION</scope>
</reference>
<accession>A0AC35FYM5</accession>
<dbReference type="WBParaSite" id="PS1159_v2.g22170.t1">
    <property type="protein sequence ID" value="PS1159_v2.g22170.t1"/>
    <property type="gene ID" value="PS1159_v2.g22170"/>
</dbReference>
<organism evidence="1 2">
    <name type="scientific">Panagrolaimus sp. PS1159</name>
    <dbReference type="NCBI Taxonomy" id="55785"/>
    <lineage>
        <taxon>Eukaryota</taxon>
        <taxon>Metazoa</taxon>
        <taxon>Ecdysozoa</taxon>
        <taxon>Nematoda</taxon>
        <taxon>Chromadorea</taxon>
        <taxon>Rhabditida</taxon>
        <taxon>Tylenchina</taxon>
        <taxon>Panagrolaimomorpha</taxon>
        <taxon>Panagrolaimoidea</taxon>
        <taxon>Panagrolaimidae</taxon>
        <taxon>Panagrolaimus</taxon>
    </lineage>
</organism>
<evidence type="ECO:0000313" key="1">
    <source>
        <dbReference type="Proteomes" id="UP000887580"/>
    </source>
</evidence>
<dbReference type="Proteomes" id="UP000887580">
    <property type="component" value="Unplaced"/>
</dbReference>
<proteinExistence type="predicted"/>
<name>A0AC35FYM5_9BILA</name>
<evidence type="ECO:0000313" key="2">
    <source>
        <dbReference type="WBParaSite" id="PS1159_v2.g22170.t1"/>
    </source>
</evidence>